<accession>A0A2P8CFM8</accession>
<dbReference type="EMBL" id="BLAU01000001">
    <property type="protein sequence ID" value="GET23243.1"/>
    <property type="molecule type" value="Genomic_DNA"/>
</dbReference>
<dbReference type="RefSeq" id="WP_106541541.1">
    <property type="nucleotide sequence ID" value="NZ_BLAU01000001.1"/>
</dbReference>
<dbReference type="AlphaFoldDB" id="A0A2P8CFM8"/>
<evidence type="ECO:0000313" key="4">
    <source>
        <dbReference type="Proteomes" id="UP000396862"/>
    </source>
</evidence>
<protein>
    <submittedName>
        <fullName evidence="2">Uncharacterized protein</fullName>
    </submittedName>
</protein>
<keyword evidence="4" id="KW-1185">Reference proteome</keyword>
<sequence>MSQINHLLTSAIVAETADIANHVGIAIDNATLTDEYLNGENVKLKANSVLMVQGIGAERGKELKEELDAADARRDALFSALMHFLRGYQRWNKNSTGEAADVLYSIVKSHGSNIPRLSIEKESAMLDSILNAFQKEEAAQAITTLNLTELVTDLQSEQAHLQEVYQQSAELESEKPEVVAPSSIKRETQVILNGIIDYLNVMSKANAAVYGTLAATVAELVNTLNEKIKARYNSNNTSTENS</sequence>
<reference evidence="1 4" key="2">
    <citation type="submission" date="2019-10" db="EMBL/GenBank/DDBJ databases">
        <title>Prolixibacter strains distinguished by the presence of nitrate reductase genes were adept at nitrate-dependent anaerobic corrosion of metallic iron and carbon steel.</title>
        <authorList>
            <person name="Iino T."/>
            <person name="Shono N."/>
            <person name="Ito K."/>
            <person name="Nakamura R."/>
            <person name="Sueoka K."/>
            <person name="Harayama S."/>
            <person name="Ohkuma M."/>
        </authorList>
    </citation>
    <scope>NUCLEOTIDE SEQUENCE [LARGE SCALE GENOMIC DNA]</scope>
    <source>
        <strain evidence="1 4">MIC1-1</strain>
    </source>
</reference>
<gene>
    <name evidence="2" type="ORF">CLV93_103114</name>
    <name evidence="1" type="ORF">JCM18694_34890</name>
</gene>
<dbReference type="Proteomes" id="UP000396862">
    <property type="component" value="Unassembled WGS sequence"/>
</dbReference>
<dbReference type="Pfam" id="PF19775">
    <property type="entry name" value="DUF6261"/>
    <property type="match status" value="1"/>
</dbReference>
<dbReference type="InterPro" id="IPR046228">
    <property type="entry name" value="DUF6261"/>
</dbReference>
<dbReference type="OrthoDB" id="1116565at2"/>
<evidence type="ECO:0000313" key="3">
    <source>
        <dbReference type="Proteomes" id="UP000240621"/>
    </source>
</evidence>
<dbReference type="Proteomes" id="UP000240621">
    <property type="component" value="Unassembled WGS sequence"/>
</dbReference>
<comment type="caution">
    <text evidence="2">The sequence shown here is derived from an EMBL/GenBank/DDBJ whole genome shotgun (WGS) entry which is preliminary data.</text>
</comment>
<evidence type="ECO:0000313" key="1">
    <source>
        <dbReference type="EMBL" id="GET23243.1"/>
    </source>
</evidence>
<name>A0A2P8CFM8_9BACT</name>
<reference evidence="2 3" key="1">
    <citation type="submission" date="2018-03" db="EMBL/GenBank/DDBJ databases">
        <title>Genomic Encyclopedia of Archaeal and Bacterial Type Strains, Phase II (KMG-II): from individual species to whole genera.</title>
        <authorList>
            <person name="Goeker M."/>
        </authorList>
    </citation>
    <scope>NUCLEOTIDE SEQUENCE [LARGE SCALE GENOMIC DNA]</scope>
    <source>
        <strain evidence="2 3">DSM 27267</strain>
    </source>
</reference>
<proteinExistence type="predicted"/>
<dbReference type="EMBL" id="PYGC01000003">
    <property type="protein sequence ID" value="PSK83699.1"/>
    <property type="molecule type" value="Genomic_DNA"/>
</dbReference>
<evidence type="ECO:0000313" key="2">
    <source>
        <dbReference type="EMBL" id="PSK83699.1"/>
    </source>
</evidence>
<organism evidence="2 3">
    <name type="scientific">Prolixibacter denitrificans</name>
    <dbReference type="NCBI Taxonomy" id="1541063"/>
    <lineage>
        <taxon>Bacteria</taxon>
        <taxon>Pseudomonadati</taxon>
        <taxon>Bacteroidota</taxon>
        <taxon>Bacteroidia</taxon>
        <taxon>Marinilabiliales</taxon>
        <taxon>Prolixibacteraceae</taxon>
        <taxon>Prolixibacter</taxon>
    </lineage>
</organism>